<dbReference type="GO" id="GO:0000981">
    <property type="term" value="F:DNA-binding transcription factor activity, RNA polymerase II-specific"/>
    <property type="evidence" value="ECO:0007669"/>
    <property type="project" value="UniProtKB-ARBA"/>
</dbReference>
<evidence type="ECO:0000256" key="11">
    <source>
        <dbReference type="ARBA" id="ARBA00023242"/>
    </source>
</evidence>
<comment type="similarity">
    <text evidence="2 15">Belongs to the ETS family.</text>
</comment>
<dbReference type="FunFam" id="1.10.10.10:FF:000176">
    <property type="entry name" value="transcription factor ETV6 isoform X2"/>
    <property type="match status" value="1"/>
</dbReference>
<comment type="subcellular location">
    <subcellularLocation>
        <location evidence="1 15">Nucleus</location>
    </subcellularLocation>
</comment>
<keyword evidence="6" id="KW-0832">Ubl conjugation</keyword>
<evidence type="ECO:0000259" key="17">
    <source>
        <dbReference type="PROSITE" id="PS50061"/>
    </source>
</evidence>
<organism evidence="19 20">
    <name type="scientific">Poecilia formosa</name>
    <name type="common">Amazon molly</name>
    <name type="synonym">Limia formosa</name>
    <dbReference type="NCBI Taxonomy" id="48698"/>
    <lineage>
        <taxon>Eukaryota</taxon>
        <taxon>Metazoa</taxon>
        <taxon>Chordata</taxon>
        <taxon>Craniata</taxon>
        <taxon>Vertebrata</taxon>
        <taxon>Euteleostomi</taxon>
        <taxon>Actinopterygii</taxon>
        <taxon>Neopterygii</taxon>
        <taxon>Teleostei</taxon>
        <taxon>Neoteleostei</taxon>
        <taxon>Acanthomorphata</taxon>
        <taxon>Ovalentaria</taxon>
        <taxon>Atherinomorphae</taxon>
        <taxon>Cyprinodontiformes</taxon>
        <taxon>Poeciliidae</taxon>
        <taxon>Poeciliinae</taxon>
        <taxon>Poecilia</taxon>
    </lineage>
</organism>
<name>A0A096LQH1_POEFO</name>
<dbReference type="Gene3D" id="1.10.10.10">
    <property type="entry name" value="Winged helix-like DNA-binding domain superfamily/Winged helix DNA-binding domain"/>
    <property type="match status" value="1"/>
</dbReference>
<keyword evidence="20" id="KW-1185">Reference proteome</keyword>
<dbReference type="InterPro" id="IPR046328">
    <property type="entry name" value="ETS_fam"/>
</dbReference>
<keyword evidence="5" id="KW-0597">Phosphoprotein</keyword>
<evidence type="ECO:0000256" key="6">
    <source>
        <dbReference type="ARBA" id="ARBA00022843"/>
    </source>
</evidence>
<evidence type="ECO:0000259" key="18">
    <source>
        <dbReference type="PROSITE" id="PS51433"/>
    </source>
</evidence>
<keyword evidence="10" id="KW-0804">Transcription</keyword>
<evidence type="ECO:0000256" key="13">
    <source>
        <dbReference type="ARBA" id="ARBA00063414"/>
    </source>
</evidence>
<comment type="function">
    <text evidence="12">Transcriptional repressor; binds to the DNA sequence 5'-CCGGAAGT-3'. Plays a role in hematopoiesis and malignant transformation.</text>
</comment>
<evidence type="ECO:0000256" key="4">
    <source>
        <dbReference type="ARBA" id="ARBA00022499"/>
    </source>
</evidence>
<dbReference type="OMA" id="RCEARMN"/>
<reference evidence="19" key="3">
    <citation type="submission" date="2025-09" db="UniProtKB">
        <authorList>
            <consortium name="Ensembl"/>
        </authorList>
    </citation>
    <scope>IDENTIFICATION</scope>
</reference>
<evidence type="ECO:0000256" key="16">
    <source>
        <dbReference type="SAM" id="MobiDB-lite"/>
    </source>
</evidence>
<dbReference type="Pfam" id="PF00178">
    <property type="entry name" value="Ets"/>
    <property type="match status" value="1"/>
</dbReference>
<proteinExistence type="inferred from homology"/>
<keyword evidence="7" id="KW-0007">Acetylation</keyword>
<dbReference type="EMBL" id="AYCK01012758">
    <property type="status" value="NOT_ANNOTATED_CDS"/>
    <property type="molecule type" value="Genomic_DNA"/>
</dbReference>
<dbReference type="GO" id="GO:0005634">
    <property type="term" value="C:nucleus"/>
    <property type="evidence" value="ECO:0007669"/>
    <property type="project" value="UniProtKB-SubCell"/>
</dbReference>
<dbReference type="Proteomes" id="UP000028760">
    <property type="component" value="Unassembled WGS sequence"/>
</dbReference>
<protein>
    <recommendedName>
        <fullName evidence="14">Transcription factor ETV6</fullName>
    </recommendedName>
</protein>
<keyword evidence="4" id="KW-1017">Isopeptide bond</keyword>
<evidence type="ECO:0000256" key="5">
    <source>
        <dbReference type="ARBA" id="ARBA00022553"/>
    </source>
</evidence>
<dbReference type="InterPro" id="IPR036388">
    <property type="entry name" value="WH-like_DNA-bd_sf"/>
</dbReference>
<feature type="domain" description="PNT" evidence="18">
    <location>
        <begin position="43"/>
        <end position="127"/>
    </location>
</feature>
<dbReference type="SMART" id="SM00251">
    <property type="entry name" value="SAM_PNT"/>
    <property type="match status" value="1"/>
</dbReference>
<dbReference type="SMART" id="SM00413">
    <property type="entry name" value="ETS"/>
    <property type="match status" value="1"/>
</dbReference>
<evidence type="ECO:0000256" key="8">
    <source>
        <dbReference type="ARBA" id="ARBA00023015"/>
    </source>
</evidence>
<evidence type="ECO:0000256" key="10">
    <source>
        <dbReference type="ARBA" id="ARBA00023163"/>
    </source>
</evidence>
<evidence type="ECO:0000256" key="9">
    <source>
        <dbReference type="ARBA" id="ARBA00023125"/>
    </source>
</evidence>
<dbReference type="PRINTS" id="PR00454">
    <property type="entry name" value="ETSDOMAIN"/>
</dbReference>
<dbReference type="PANTHER" id="PTHR11849">
    <property type="entry name" value="ETS"/>
    <property type="match status" value="1"/>
</dbReference>
<dbReference type="Pfam" id="PF02198">
    <property type="entry name" value="SAM_PNT"/>
    <property type="match status" value="1"/>
</dbReference>
<feature type="domain" description="ETS" evidence="17">
    <location>
        <begin position="327"/>
        <end position="408"/>
    </location>
</feature>
<dbReference type="PANTHER" id="PTHR11849:SF77">
    <property type="entry name" value="TRANSCRIPTION FACTOR ETV7"/>
    <property type="match status" value="1"/>
</dbReference>
<dbReference type="FunFam" id="1.10.150.50:FF:000030">
    <property type="entry name" value="transcription factor ETV6"/>
    <property type="match status" value="1"/>
</dbReference>
<dbReference type="InterPro" id="IPR000418">
    <property type="entry name" value="Ets_dom"/>
</dbReference>
<dbReference type="InterPro" id="IPR003118">
    <property type="entry name" value="Pointed_dom"/>
</dbReference>
<evidence type="ECO:0000256" key="3">
    <source>
        <dbReference type="ARBA" id="ARBA00022491"/>
    </source>
</evidence>
<sequence length="443" mass="50587">MASVSPSPLIKQETSPSAIMHGREVSFPPAVHHPPSSQPPLLSPHTQEDLWHLPGRLRINPSLWDKEDVAHWLHWAQKEYSLRRPEKGHFEMNGRALCLLTKEDFRRRCPSSGDVLYEILQCVKQQRRSVVCQSPNVSAPAVGGHIQAPVSSRIPSHSVQEPQSAIVSGSPATLEMSFDSNSYISKTLFAFWQAQTRKTKSKLQHKLRRSSYATKHLQKVVQPTFHISSYFTLTVFLAASAAVVATASNQPEPISPLRERPPVFYPYSAPLTHNIIVGSAAVPALPPNQIQSLPLKESVIQEPLNLSSRERPRSPLHKANGRIPECRLLWDYVYQLLCDDRYQDYIRWEDPDTHVFRVVDPNGLARLWGNHKNRDNMTYEKMSRALRHYYKLNIIQKERGQKLLFRFLKLPQDIRKHQIDTSGSPDHTPPQDFDSFSFENDPC</sequence>
<dbReference type="SUPFAM" id="SSF47769">
    <property type="entry name" value="SAM/Pointed domain"/>
    <property type="match status" value="1"/>
</dbReference>
<comment type="subunit">
    <text evidence="13">Can form homodimers or heterodimers with TEL2 or FLI1. Interacts with L3MBTL1 and HDAC9.</text>
</comment>
<dbReference type="PROSITE" id="PS00346">
    <property type="entry name" value="ETS_DOMAIN_2"/>
    <property type="match status" value="1"/>
</dbReference>
<evidence type="ECO:0000256" key="1">
    <source>
        <dbReference type="ARBA" id="ARBA00004123"/>
    </source>
</evidence>
<keyword evidence="8" id="KW-0805">Transcription regulation</keyword>
<dbReference type="GO" id="GO:0000977">
    <property type="term" value="F:RNA polymerase II transcription regulatory region sequence-specific DNA binding"/>
    <property type="evidence" value="ECO:0007669"/>
    <property type="project" value="UniProtKB-ARBA"/>
</dbReference>
<dbReference type="PROSITE" id="PS51433">
    <property type="entry name" value="PNT"/>
    <property type="match status" value="1"/>
</dbReference>
<evidence type="ECO:0000256" key="14">
    <source>
        <dbReference type="ARBA" id="ARBA00067754"/>
    </source>
</evidence>
<feature type="region of interest" description="Disordered" evidence="16">
    <location>
        <begin position="418"/>
        <end position="443"/>
    </location>
</feature>
<dbReference type="GO" id="GO:0030154">
    <property type="term" value="P:cell differentiation"/>
    <property type="evidence" value="ECO:0007669"/>
    <property type="project" value="TreeGrafter"/>
</dbReference>
<dbReference type="SUPFAM" id="SSF46785">
    <property type="entry name" value="Winged helix' DNA-binding domain"/>
    <property type="match status" value="1"/>
</dbReference>
<feature type="region of interest" description="Disordered" evidence="16">
    <location>
        <begin position="26"/>
        <end position="47"/>
    </location>
</feature>
<evidence type="ECO:0000256" key="7">
    <source>
        <dbReference type="ARBA" id="ARBA00022990"/>
    </source>
</evidence>
<keyword evidence="3" id="KW-0678">Repressor</keyword>
<dbReference type="AlphaFoldDB" id="A0A096LQH1"/>
<reference evidence="19" key="2">
    <citation type="submission" date="2025-08" db="UniProtKB">
        <authorList>
            <consortium name="Ensembl"/>
        </authorList>
    </citation>
    <scope>IDENTIFICATION</scope>
</reference>
<reference evidence="20" key="1">
    <citation type="submission" date="2013-10" db="EMBL/GenBank/DDBJ databases">
        <authorList>
            <person name="Schartl M."/>
            <person name="Warren W."/>
        </authorList>
    </citation>
    <scope>NUCLEOTIDE SEQUENCE [LARGE SCALE GENOMIC DNA]</scope>
    <source>
        <strain evidence="20">female</strain>
    </source>
</reference>
<dbReference type="InterPro" id="IPR013761">
    <property type="entry name" value="SAM/pointed_sf"/>
</dbReference>
<keyword evidence="9 15" id="KW-0238">DNA-binding</keyword>
<evidence type="ECO:0000313" key="19">
    <source>
        <dbReference type="Ensembl" id="ENSPFOP00000021412.1"/>
    </source>
</evidence>
<evidence type="ECO:0000256" key="2">
    <source>
        <dbReference type="ARBA" id="ARBA00005562"/>
    </source>
</evidence>
<dbReference type="Ensembl" id="ENSPFOT00000022409.1">
    <property type="protein sequence ID" value="ENSPFOP00000021412.1"/>
    <property type="gene ID" value="ENSPFOG00000004215.2"/>
</dbReference>
<dbReference type="Gene3D" id="1.10.150.50">
    <property type="entry name" value="Transcription Factor, Ets-1"/>
    <property type="match status" value="1"/>
</dbReference>
<evidence type="ECO:0000313" key="20">
    <source>
        <dbReference type="Proteomes" id="UP000028760"/>
    </source>
</evidence>
<dbReference type="GeneTree" id="ENSGT00940000162211"/>
<dbReference type="PROSITE" id="PS50061">
    <property type="entry name" value="ETS_DOMAIN_3"/>
    <property type="match status" value="1"/>
</dbReference>
<accession>A0A096LQH1</accession>
<dbReference type="InterPro" id="IPR036390">
    <property type="entry name" value="WH_DNA-bd_sf"/>
</dbReference>
<keyword evidence="11 15" id="KW-0539">Nucleus</keyword>
<evidence type="ECO:0000256" key="12">
    <source>
        <dbReference type="ARBA" id="ARBA00055208"/>
    </source>
</evidence>
<evidence type="ECO:0000256" key="15">
    <source>
        <dbReference type="RuleBase" id="RU004019"/>
    </source>
</evidence>